<accession>A0ABU9UAI8</accession>
<evidence type="ECO:0000259" key="1">
    <source>
        <dbReference type="PROSITE" id="PS51502"/>
    </source>
</evidence>
<evidence type="ECO:0000313" key="3">
    <source>
        <dbReference type="Proteomes" id="UP001466331"/>
    </source>
</evidence>
<feature type="domain" description="Stress-response A/B barrel" evidence="1">
    <location>
        <begin position="2"/>
        <end position="97"/>
    </location>
</feature>
<dbReference type="EMBL" id="JBCHKQ010000002">
    <property type="protein sequence ID" value="MEM5947683.1"/>
    <property type="molecule type" value="Genomic_DNA"/>
</dbReference>
<dbReference type="Proteomes" id="UP001466331">
    <property type="component" value="Unassembled WGS sequence"/>
</dbReference>
<dbReference type="PANTHER" id="PTHR37832">
    <property type="entry name" value="BLL2683 PROTEIN"/>
    <property type="match status" value="1"/>
</dbReference>
<evidence type="ECO:0000313" key="2">
    <source>
        <dbReference type="EMBL" id="MEM5947683.1"/>
    </source>
</evidence>
<dbReference type="InterPro" id="IPR011008">
    <property type="entry name" value="Dimeric_a/b-barrel"/>
</dbReference>
<dbReference type="PROSITE" id="PS51502">
    <property type="entry name" value="S_R_A_B_BARREL"/>
    <property type="match status" value="1"/>
</dbReference>
<dbReference type="PANTHER" id="PTHR37832:SF1">
    <property type="entry name" value="STRESS-RESPONSE A_B BARREL DOMAIN-CONTAINING PROTEIN"/>
    <property type="match status" value="1"/>
</dbReference>
<reference evidence="2 3" key="1">
    <citation type="submission" date="2024-03" db="EMBL/GenBank/DDBJ databases">
        <title>Ignisphaera cupida sp. nov., a hyperthermophilic hydrolytic archaeon from a hot spring of Kamchatka, and proposal of Ignisphaeraceae fam. nov.</title>
        <authorList>
            <person name="Podosokorskaya O.A."/>
            <person name="Elcheninov A.G."/>
            <person name="Maltseva A.I."/>
            <person name="Zayulina K.S."/>
            <person name="Novikov A."/>
            <person name="Merkel A.Y."/>
        </authorList>
    </citation>
    <scope>NUCLEOTIDE SEQUENCE [LARGE SCALE GENOMIC DNA]</scope>
    <source>
        <strain evidence="2 3">38H-sp</strain>
    </source>
</reference>
<organism evidence="2 3">
    <name type="scientific">Rarispira pelagica</name>
    <dbReference type="NCBI Taxonomy" id="3141764"/>
    <lineage>
        <taxon>Bacteria</taxon>
        <taxon>Pseudomonadati</taxon>
        <taxon>Spirochaetota</taxon>
        <taxon>Spirochaetia</taxon>
        <taxon>Winmispirales</taxon>
        <taxon>Winmispiraceae</taxon>
        <taxon>Rarispira</taxon>
    </lineage>
</organism>
<name>A0ABU9UAI8_9SPIR</name>
<dbReference type="SMART" id="SM00886">
    <property type="entry name" value="Dabb"/>
    <property type="match status" value="1"/>
</dbReference>
<gene>
    <name evidence="2" type="ORF">WKV44_03905</name>
</gene>
<sequence>MIKHIVMWKLNNDNDKETALAEARQKLLSLRNSLPAELLSSIEVGINSDKGTGSHDIVLITEHNNWEALQGYQNHPEHLKIAAYVKENLSQRSCVDFEY</sequence>
<dbReference type="Gene3D" id="3.30.70.100">
    <property type="match status" value="1"/>
</dbReference>
<keyword evidence="3" id="KW-1185">Reference proteome</keyword>
<dbReference type="SUPFAM" id="SSF54909">
    <property type="entry name" value="Dimeric alpha+beta barrel"/>
    <property type="match status" value="1"/>
</dbReference>
<dbReference type="RefSeq" id="WP_420069135.1">
    <property type="nucleotide sequence ID" value="NZ_JBCHKQ010000002.1"/>
</dbReference>
<dbReference type="InterPro" id="IPR013097">
    <property type="entry name" value="Dabb"/>
</dbReference>
<protein>
    <submittedName>
        <fullName evidence="2">Dabb family protein</fullName>
    </submittedName>
</protein>
<proteinExistence type="predicted"/>
<dbReference type="Pfam" id="PF07876">
    <property type="entry name" value="Dabb"/>
    <property type="match status" value="1"/>
</dbReference>
<comment type="caution">
    <text evidence="2">The sequence shown here is derived from an EMBL/GenBank/DDBJ whole genome shotgun (WGS) entry which is preliminary data.</text>
</comment>